<dbReference type="PROSITE" id="PS50181">
    <property type="entry name" value="FBOX"/>
    <property type="match status" value="1"/>
</dbReference>
<dbReference type="EnsemblMetazoa" id="XM_050642124.1">
    <property type="protein sequence ID" value="XP_050498081.1"/>
    <property type="gene ID" value="LOC114332210"/>
</dbReference>
<evidence type="ECO:0000313" key="2">
    <source>
        <dbReference type="EnsemblMetazoa" id="XP_050498081.1"/>
    </source>
</evidence>
<accession>A0ABM5JJG7</accession>
<organism evidence="2 3">
    <name type="scientific">Diabrotica virgifera virgifera</name>
    <name type="common">western corn rootworm</name>
    <dbReference type="NCBI Taxonomy" id="50390"/>
    <lineage>
        <taxon>Eukaryota</taxon>
        <taxon>Metazoa</taxon>
        <taxon>Ecdysozoa</taxon>
        <taxon>Arthropoda</taxon>
        <taxon>Hexapoda</taxon>
        <taxon>Insecta</taxon>
        <taxon>Pterygota</taxon>
        <taxon>Neoptera</taxon>
        <taxon>Endopterygota</taxon>
        <taxon>Coleoptera</taxon>
        <taxon>Polyphaga</taxon>
        <taxon>Cucujiformia</taxon>
        <taxon>Chrysomeloidea</taxon>
        <taxon>Chrysomelidae</taxon>
        <taxon>Galerucinae</taxon>
        <taxon>Diabroticina</taxon>
        <taxon>Diabroticites</taxon>
        <taxon>Diabrotica</taxon>
    </lineage>
</organism>
<keyword evidence="3" id="KW-1185">Reference proteome</keyword>
<dbReference type="Proteomes" id="UP001652700">
    <property type="component" value="Unplaced"/>
</dbReference>
<sequence length="513" mass="60481">MDNLPAEILMQILQYVETFDLIQLCRIEKFKVYLKERNLISICDLSKRYESSDMNLFMIIKYEMDRDFIKVLNINGIYWIPAEKLRKLIISLNNLEELQVIDTKLGFSDTDTELYEKLKKLAVCVDRLGLMASKEKRFKSLKMLFLKFICNKVKCSKVMEVNNTTADFTYFIRINHQLEELWVEDMNNLRILPASSRVISHKNLKKIVSRIGCYDEMMEWDRLLNDDDDDYAYHPSYFPRLTFRNMELDINNDIIYKIKDDTTETKEDSLEVTFKKRRVGVSEESGNNFFEEISQHLKFLVELEITSGKDRKMSPSVLNAFASLPNFTNLQRLSMFTPPLLSGSFFPKFFQDCTQLKSLNIEMKVPNIPFMTNLFSGLKYATQLRDLRLDVPSINMERLMIELCNIPTKKLLRLVIISHIQDTNQRTQAIYEDFFQKNPQLVLFYVIPCPETSKYIYKIINDIKKVYKKGHQKENVAKIIYISEKDHVDDTAFAHFDFIKNIPQIGRLNFDAF</sequence>
<dbReference type="SUPFAM" id="SSF52047">
    <property type="entry name" value="RNI-like"/>
    <property type="match status" value="1"/>
</dbReference>
<dbReference type="InterPro" id="IPR032675">
    <property type="entry name" value="LRR_dom_sf"/>
</dbReference>
<proteinExistence type="predicted"/>
<dbReference type="Gene3D" id="3.80.10.10">
    <property type="entry name" value="Ribonuclease Inhibitor"/>
    <property type="match status" value="1"/>
</dbReference>
<dbReference type="GeneID" id="114332210"/>
<reference evidence="2" key="1">
    <citation type="submission" date="2025-05" db="UniProtKB">
        <authorList>
            <consortium name="EnsemblMetazoa"/>
        </authorList>
    </citation>
    <scope>IDENTIFICATION</scope>
</reference>
<dbReference type="InterPro" id="IPR001810">
    <property type="entry name" value="F-box_dom"/>
</dbReference>
<feature type="domain" description="F-box" evidence="1">
    <location>
        <begin position="1"/>
        <end position="29"/>
    </location>
</feature>
<evidence type="ECO:0000259" key="1">
    <source>
        <dbReference type="PROSITE" id="PS50181"/>
    </source>
</evidence>
<dbReference type="RefSeq" id="XP_050498081.1">
    <property type="nucleotide sequence ID" value="XM_050642124.1"/>
</dbReference>
<protein>
    <recommendedName>
        <fullName evidence="1">F-box domain-containing protein</fullName>
    </recommendedName>
</protein>
<evidence type="ECO:0000313" key="3">
    <source>
        <dbReference type="Proteomes" id="UP001652700"/>
    </source>
</evidence>
<name>A0ABM5JJG7_DIAVI</name>